<evidence type="ECO:0000313" key="3">
    <source>
        <dbReference type="EMBL" id="ESQ38335.1"/>
    </source>
</evidence>
<dbReference type="InterPro" id="IPR003863">
    <property type="entry name" value="DUF220"/>
</dbReference>
<dbReference type="OMA" id="WIMRAIV"/>
<dbReference type="PANTHER" id="PTHR31385:SF2">
    <property type="entry name" value="DUF220 DOMAIN-CONTAINING PROTEIN-RELATED"/>
    <property type="match status" value="1"/>
</dbReference>
<accession>V4KKD7</accession>
<feature type="region of interest" description="Disordered" evidence="1">
    <location>
        <begin position="143"/>
        <end position="185"/>
    </location>
</feature>
<gene>
    <name evidence="3" type="ORF">EUTSA_v10028680mg</name>
</gene>
<evidence type="ECO:0000259" key="2">
    <source>
        <dbReference type="Pfam" id="PF02713"/>
    </source>
</evidence>
<dbReference type="eggNOG" id="KOG1075">
    <property type="taxonomic scope" value="Eukaryota"/>
</dbReference>
<organism evidence="3 4">
    <name type="scientific">Eutrema salsugineum</name>
    <name type="common">Saltwater cress</name>
    <name type="synonym">Sisymbrium salsugineum</name>
    <dbReference type="NCBI Taxonomy" id="72664"/>
    <lineage>
        <taxon>Eukaryota</taxon>
        <taxon>Viridiplantae</taxon>
        <taxon>Streptophyta</taxon>
        <taxon>Embryophyta</taxon>
        <taxon>Tracheophyta</taxon>
        <taxon>Spermatophyta</taxon>
        <taxon>Magnoliopsida</taxon>
        <taxon>eudicotyledons</taxon>
        <taxon>Gunneridae</taxon>
        <taxon>Pentapetalae</taxon>
        <taxon>rosids</taxon>
        <taxon>malvids</taxon>
        <taxon>Brassicales</taxon>
        <taxon>Brassicaceae</taxon>
        <taxon>Eutremeae</taxon>
        <taxon>Eutrema</taxon>
    </lineage>
</organism>
<dbReference type="AlphaFoldDB" id="V4KKD7"/>
<feature type="compositionally biased region" description="Basic and acidic residues" evidence="1">
    <location>
        <begin position="174"/>
        <end position="185"/>
    </location>
</feature>
<dbReference type="Pfam" id="PF02713">
    <property type="entry name" value="DUF220"/>
    <property type="match status" value="1"/>
</dbReference>
<dbReference type="Proteomes" id="UP000030689">
    <property type="component" value="Unassembled WGS sequence"/>
</dbReference>
<dbReference type="Gramene" id="ESQ38335">
    <property type="protein sequence ID" value="ESQ38335"/>
    <property type="gene ID" value="EUTSA_v10028680mg"/>
</dbReference>
<reference evidence="3 4" key="1">
    <citation type="journal article" date="2013" name="Front. Plant Sci.">
        <title>The Reference Genome of the Halophytic Plant Eutrema salsugineum.</title>
        <authorList>
            <person name="Yang R."/>
            <person name="Jarvis D.E."/>
            <person name="Chen H."/>
            <person name="Beilstein M.A."/>
            <person name="Grimwood J."/>
            <person name="Jenkins J."/>
            <person name="Shu S."/>
            <person name="Prochnik S."/>
            <person name="Xin M."/>
            <person name="Ma C."/>
            <person name="Schmutz J."/>
            <person name="Wing R.A."/>
            <person name="Mitchell-Olds T."/>
            <person name="Schumaker K.S."/>
            <person name="Wang X."/>
        </authorList>
    </citation>
    <scope>NUCLEOTIDE SEQUENCE [LARGE SCALE GENOMIC DNA]</scope>
</reference>
<keyword evidence="4" id="KW-1185">Reference proteome</keyword>
<dbReference type="KEGG" id="eus:EUTSA_v10028680mg"/>
<dbReference type="EMBL" id="KI517537">
    <property type="protein sequence ID" value="ESQ38335.1"/>
    <property type="molecule type" value="Genomic_DNA"/>
</dbReference>
<evidence type="ECO:0000256" key="1">
    <source>
        <dbReference type="SAM" id="MobiDB-lite"/>
    </source>
</evidence>
<feature type="domain" description="DUF220" evidence="2">
    <location>
        <begin position="306"/>
        <end position="378"/>
    </location>
</feature>
<evidence type="ECO:0000313" key="4">
    <source>
        <dbReference type="Proteomes" id="UP000030689"/>
    </source>
</evidence>
<name>V4KKD7_EUTSA</name>
<protein>
    <recommendedName>
        <fullName evidence="2">DUF220 domain-containing protein</fullName>
    </recommendedName>
</protein>
<proteinExistence type="predicted"/>
<dbReference type="PANTHER" id="PTHR31385">
    <property type="entry name" value="PUTATIVE (DUF220)-RELATED"/>
    <property type="match status" value="1"/>
</dbReference>
<dbReference type="STRING" id="72664.V4KKD7"/>
<sequence>MSGRLLAENVLLATEIVNGYSWKYIEPRAMLKVDLCKAFYSPEPEDSNTPLGGTMVQTRYFTLCLHCMVGSAQPPLMVMECKLGDNTVVVYCVENQQNEGSKLSLVRQELTRMELPTSLFQITIMSVFPGFGGWINQNMQQPLKAESKRHENVKSNSDTNNPEPWYEDPDEDPESKAAAKKHGDVKSRTLYSVDPKYFDLAELKRQARVWTNANNKQPWYDAPAKVKVKTKNGLCHLNIEFTLGLFPQGAYEMLTNPRNISFFSPFDNDHSSQRLENKSTKVLKKDGPRQITKVGKALRWKLLWWSGTIPIHLIIDENHQNLTAKYKKEKMMYMKVLEGSWKVEPLYIDADRLCKHIDPKNQQEYKKCSGGQGRIASKVTMEEIFEPSPLLNLPPVSWIMRAIVIKTTKILLEDLRHFVIDDMKNS</sequence>